<dbReference type="WBParaSite" id="ALUE_0002360101-mRNA-1">
    <property type="protein sequence ID" value="ALUE_0002360101-mRNA-1"/>
    <property type="gene ID" value="ALUE_0002360101"/>
</dbReference>
<proteinExistence type="predicted"/>
<protein>
    <submittedName>
        <fullName evidence="2">Beta_helix domain-containing protein</fullName>
    </submittedName>
</protein>
<dbReference type="Proteomes" id="UP000036681">
    <property type="component" value="Unplaced"/>
</dbReference>
<sequence length="72" mass="8575">ITENRFENNNNFGICIDGYYAFVNISSNNFTNNNARQQSGIVEIRGMEKHFIFERNRIIDNWVRLKRITFLS</sequence>
<evidence type="ECO:0000313" key="2">
    <source>
        <dbReference type="WBParaSite" id="ALUE_0002360101-mRNA-1"/>
    </source>
</evidence>
<accession>A0A0M3IXX3</accession>
<organism evidence="1 2">
    <name type="scientific">Ascaris lumbricoides</name>
    <name type="common">Giant roundworm</name>
    <dbReference type="NCBI Taxonomy" id="6252"/>
    <lineage>
        <taxon>Eukaryota</taxon>
        <taxon>Metazoa</taxon>
        <taxon>Ecdysozoa</taxon>
        <taxon>Nematoda</taxon>
        <taxon>Chromadorea</taxon>
        <taxon>Rhabditida</taxon>
        <taxon>Spirurina</taxon>
        <taxon>Ascaridomorpha</taxon>
        <taxon>Ascaridoidea</taxon>
        <taxon>Ascarididae</taxon>
        <taxon>Ascaris</taxon>
    </lineage>
</organism>
<evidence type="ECO:0000313" key="1">
    <source>
        <dbReference type="Proteomes" id="UP000036681"/>
    </source>
</evidence>
<dbReference type="AlphaFoldDB" id="A0A0M3IXX3"/>
<name>A0A0M3IXX3_ASCLU</name>
<keyword evidence="1" id="KW-1185">Reference proteome</keyword>
<reference evidence="2" key="1">
    <citation type="submission" date="2017-02" db="UniProtKB">
        <authorList>
            <consortium name="WormBaseParasite"/>
        </authorList>
    </citation>
    <scope>IDENTIFICATION</scope>
</reference>